<sequence>MKRKWMLLACLTTLTASGALAGCSGGDDNKEAEGSSPAGTKQAQQSEALSPATLKIYIPGDRPKDMDAVIAEAEKRMEGTLNVKLNITFIPWSDLDNKTSLALASGEAVDLIFDAPWLHMNKMVASDTYEDLEPLLQQYGQTILKTRPQEMWDANKFNGHIYGIPLGVSQYQIKGFYIRKDLREKYGMQPLKTFDDLSQYLYKVKENEQGMSPLTTLVSTDRITNAYPFYFDSTYDVKQEIPEMYPFFYKKNNDGKIYTLFENKDEGIWSGIQGMRKWYQDGIVNKDNLAVQNERDLFTAGKTAAITSADVGIPSSIQDAVGKLGGSAEWVTFMDPSQKYQTDFKQWNFISVPKSSKNKERAIMFLNWANEKENYDLLSYGLEGKNWEAVGEDGFKALNGDYPNFGFDWIWNPTNERYDASLSPDELKWWNWAKDAANFTKSKDSGFTFNPEPVLQEMARLKANSYVYPILLGTLDPDKSFADFEAKYGADLKKIQTEYQKQLDAYLAAQK</sequence>
<dbReference type="Gene3D" id="3.40.190.10">
    <property type="entry name" value="Periplasmic binding protein-like II"/>
    <property type="match status" value="1"/>
</dbReference>
<feature type="chain" id="PRO_5045608472" evidence="2">
    <location>
        <begin position="22"/>
        <end position="511"/>
    </location>
</feature>
<dbReference type="Proteomes" id="UP001161691">
    <property type="component" value="Unassembled WGS sequence"/>
</dbReference>
<feature type="signal peptide" evidence="2">
    <location>
        <begin position="1"/>
        <end position="21"/>
    </location>
</feature>
<dbReference type="InterPro" id="IPR050490">
    <property type="entry name" value="Bact_solute-bd_prot1"/>
</dbReference>
<accession>A0ABT6TCH7</accession>
<dbReference type="SUPFAM" id="SSF53850">
    <property type="entry name" value="Periplasmic binding protein-like II"/>
    <property type="match status" value="1"/>
</dbReference>
<evidence type="ECO:0000313" key="5">
    <source>
        <dbReference type="Proteomes" id="UP001161691"/>
    </source>
</evidence>
<evidence type="ECO:0000313" key="4">
    <source>
        <dbReference type="EMBL" id="MDI4644474.1"/>
    </source>
</evidence>
<name>A0ABT6TCH7_9BACL</name>
<dbReference type="Pfam" id="PF01547">
    <property type="entry name" value="SBP_bac_1"/>
    <property type="match status" value="1"/>
</dbReference>
<feature type="region of interest" description="Disordered" evidence="1">
    <location>
        <begin position="26"/>
        <end position="45"/>
    </location>
</feature>
<dbReference type="Pfam" id="PF12010">
    <property type="entry name" value="DUF3502"/>
    <property type="match status" value="1"/>
</dbReference>
<dbReference type="PANTHER" id="PTHR43649">
    <property type="entry name" value="ARABINOSE-BINDING PROTEIN-RELATED"/>
    <property type="match status" value="1"/>
</dbReference>
<keyword evidence="2" id="KW-0732">Signal</keyword>
<keyword evidence="5" id="KW-1185">Reference proteome</keyword>
<proteinExistence type="predicted"/>
<evidence type="ECO:0000256" key="1">
    <source>
        <dbReference type="SAM" id="MobiDB-lite"/>
    </source>
</evidence>
<dbReference type="InterPro" id="IPR022627">
    <property type="entry name" value="DUF3502"/>
</dbReference>
<dbReference type="RefSeq" id="WP_282907474.1">
    <property type="nucleotide sequence ID" value="NZ_JAGRPV010000001.1"/>
</dbReference>
<dbReference type="EMBL" id="JAGRPV010000001">
    <property type="protein sequence ID" value="MDI4644474.1"/>
    <property type="molecule type" value="Genomic_DNA"/>
</dbReference>
<protein>
    <submittedName>
        <fullName evidence="4">Extracellular solute-binding protein</fullName>
    </submittedName>
</protein>
<feature type="domain" description="DUF3502" evidence="3">
    <location>
        <begin position="446"/>
        <end position="508"/>
    </location>
</feature>
<dbReference type="InterPro" id="IPR006059">
    <property type="entry name" value="SBP"/>
</dbReference>
<dbReference type="PANTHER" id="PTHR43649:SF17">
    <property type="entry name" value="ABC TRANSPORTER SOLUTE BINDING PROTEIN-SUGAR TRANSPORT"/>
    <property type="match status" value="1"/>
</dbReference>
<evidence type="ECO:0000256" key="2">
    <source>
        <dbReference type="SAM" id="SignalP"/>
    </source>
</evidence>
<organism evidence="4 5">
    <name type="scientific">Cohnella hashimotonis</name>
    <dbReference type="NCBI Taxonomy" id="2826895"/>
    <lineage>
        <taxon>Bacteria</taxon>
        <taxon>Bacillati</taxon>
        <taxon>Bacillota</taxon>
        <taxon>Bacilli</taxon>
        <taxon>Bacillales</taxon>
        <taxon>Paenibacillaceae</taxon>
        <taxon>Cohnella</taxon>
    </lineage>
</organism>
<evidence type="ECO:0000259" key="3">
    <source>
        <dbReference type="Pfam" id="PF12010"/>
    </source>
</evidence>
<comment type="caution">
    <text evidence="4">The sequence shown here is derived from an EMBL/GenBank/DDBJ whole genome shotgun (WGS) entry which is preliminary data.</text>
</comment>
<gene>
    <name evidence="4" type="ORF">KB449_05840</name>
</gene>
<dbReference type="PROSITE" id="PS51257">
    <property type="entry name" value="PROKAR_LIPOPROTEIN"/>
    <property type="match status" value="1"/>
</dbReference>
<reference evidence="4" key="1">
    <citation type="submission" date="2023-04" db="EMBL/GenBank/DDBJ databases">
        <title>Comparative genomic analysis of Cohnella hashimotonis sp. nov., isolated from the International Space Station.</title>
        <authorList>
            <person name="Venkateswaran K."/>
            <person name="Simpson A."/>
        </authorList>
    </citation>
    <scope>NUCLEOTIDE SEQUENCE</scope>
    <source>
        <strain evidence="4">F6_2S_P_1</strain>
    </source>
</reference>